<dbReference type="AlphaFoldDB" id="A0A0D2AHH6"/>
<dbReference type="Proteomes" id="UP000053259">
    <property type="component" value="Unassembled WGS sequence"/>
</dbReference>
<dbReference type="InParanoid" id="A0A0D2AHH6"/>
<dbReference type="EMBL" id="KN847700">
    <property type="protein sequence ID" value="KIV98388.1"/>
    <property type="molecule type" value="Genomic_DNA"/>
</dbReference>
<dbReference type="HOGENOM" id="CLU_2948410_0_0_1"/>
<reference evidence="1 2" key="1">
    <citation type="submission" date="2015-01" db="EMBL/GenBank/DDBJ databases">
        <title>The Genome Sequence of Ochroconis gallopava CBS43764.</title>
        <authorList>
            <consortium name="The Broad Institute Genomics Platform"/>
            <person name="Cuomo C."/>
            <person name="de Hoog S."/>
            <person name="Gorbushina A."/>
            <person name="Stielow B."/>
            <person name="Teixiera M."/>
            <person name="Abouelleil A."/>
            <person name="Chapman S.B."/>
            <person name="Priest M."/>
            <person name="Young S.K."/>
            <person name="Wortman J."/>
            <person name="Nusbaum C."/>
            <person name="Birren B."/>
        </authorList>
    </citation>
    <scope>NUCLEOTIDE SEQUENCE [LARGE SCALE GENOMIC DNA]</scope>
    <source>
        <strain evidence="1 2">CBS 43764</strain>
    </source>
</reference>
<accession>A0A0D2AHH6</accession>
<sequence length="60" mass="6857">YNVRKSKDTVMATLLRDSRVAEYDVLIHVDNTSPSEGYLPPLLPDRRRWGRPSTGVLLCQ</sequence>
<keyword evidence="2" id="KW-1185">Reference proteome</keyword>
<evidence type="ECO:0000313" key="1">
    <source>
        <dbReference type="EMBL" id="KIV98388.1"/>
    </source>
</evidence>
<feature type="non-terminal residue" evidence="1">
    <location>
        <position position="1"/>
    </location>
</feature>
<evidence type="ECO:0000313" key="2">
    <source>
        <dbReference type="Proteomes" id="UP000053259"/>
    </source>
</evidence>
<dbReference type="VEuPathDB" id="FungiDB:PV09_09771"/>
<organism evidence="1 2">
    <name type="scientific">Verruconis gallopava</name>
    <dbReference type="NCBI Taxonomy" id="253628"/>
    <lineage>
        <taxon>Eukaryota</taxon>
        <taxon>Fungi</taxon>
        <taxon>Dikarya</taxon>
        <taxon>Ascomycota</taxon>
        <taxon>Pezizomycotina</taxon>
        <taxon>Dothideomycetes</taxon>
        <taxon>Pleosporomycetidae</taxon>
        <taxon>Venturiales</taxon>
        <taxon>Sympoventuriaceae</taxon>
        <taxon>Verruconis</taxon>
    </lineage>
</organism>
<protein>
    <submittedName>
        <fullName evidence="1">Uncharacterized protein</fullName>
    </submittedName>
</protein>
<name>A0A0D2AHH6_9PEZI</name>
<dbReference type="RefSeq" id="XP_016208258.1">
    <property type="nucleotide sequence ID" value="XM_016363906.1"/>
</dbReference>
<proteinExistence type="predicted"/>
<gene>
    <name evidence="1" type="ORF">PV09_09771</name>
</gene>
<dbReference type="GeneID" id="27317744"/>